<dbReference type="InterPro" id="IPR003594">
    <property type="entry name" value="HATPase_dom"/>
</dbReference>
<keyword evidence="5" id="KW-0808">Transferase</keyword>
<feature type="transmembrane region" description="Helical" evidence="10">
    <location>
        <begin position="14"/>
        <end position="37"/>
    </location>
</feature>
<evidence type="ECO:0000256" key="10">
    <source>
        <dbReference type="SAM" id="Phobius"/>
    </source>
</evidence>
<dbReference type="InterPro" id="IPR004358">
    <property type="entry name" value="Sig_transdc_His_kin-like_C"/>
</dbReference>
<evidence type="ECO:0000259" key="11">
    <source>
        <dbReference type="PROSITE" id="PS50109"/>
    </source>
</evidence>
<evidence type="ECO:0000256" key="7">
    <source>
        <dbReference type="ARBA" id="ARBA00022777"/>
    </source>
</evidence>
<dbReference type="PANTHER" id="PTHR45436:SF1">
    <property type="entry name" value="SENSOR PROTEIN QSEC"/>
    <property type="match status" value="1"/>
</dbReference>
<evidence type="ECO:0000256" key="8">
    <source>
        <dbReference type="ARBA" id="ARBA00022989"/>
    </source>
</evidence>
<dbReference type="OrthoDB" id="8583694at2"/>
<dbReference type="EMBL" id="QPJK01000001">
    <property type="protein sequence ID" value="RCW75853.1"/>
    <property type="molecule type" value="Genomic_DNA"/>
</dbReference>
<dbReference type="InterPro" id="IPR036097">
    <property type="entry name" value="HisK_dim/P_sf"/>
</dbReference>
<dbReference type="Proteomes" id="UP000252884">
    <property type="component" value="Unassembled WGS sequence"/>
</dbReference>
<comment type="subcellular location">
    <subcellularLocation>
        <location evidence="2">Membrane</location>
    </subcellularLocation>
</comment>
<proteinExistence type="predicted"/>
<dbReference type="Gene3D" id="3.30.565.10">
    <property type="entry name" value="Histidine kinase-like ATPase, C-terminal domain"/>
    <property type="match status" value="1"/>
</dbReference>
<sequence length="459" mass="49030">MASERPAPSLRRALLAWLVLPLIVLVPLATALLYLLAVQPAMDSLDRALTDTAVALAQILDERAGQAVLPLSAQTAHALRADLVDEVVFAVGDAQGRLLGGERALLAQDPRLARGDWRFFDGQLRGRAMRMVAHGASCGAQTCPILVAESLGKRDAAARAVVLAAAGVSLLLALCLALLARVAVGRGLRPLQQASQELERRSLQQLEPLPLQQLPREVAFFGAALNELFGRLRQAVGAQRSFLDDASHQLRTPLAVLLSESAQALEQPHPPELHARLQRLHAAAERSAHLSHQLLTLARAEGAALERRGSACIDLVQLVTEAAADWVRPALAAGQDLGFDLQPAATQGEAWLLRELLSNLLHNAQQHAGRGAQVTVRTRTEGGQAVLEVEDDGPGIDPADRARAWDRFHRGSMASGPGTGLGLPIVQHIAQLHEGHAELLAGPSARGLCVRVRLPRAVR</sequence>
<evidence type="ECO:0000256" key="4">
    <source>
        <dbReference type="ARBA" id="ARBA00022553"/>
    </source>
</evidence>
<dbReference type="SMART" id="SM00387">
    <property type="entry name" value="HATPase_c"/>
    <property type="match status" value="1"/>
</dbReference>
<keyword evidence="4" id="KW-0597">Phosphoprotein</keyword>
<evidence type="ECO:0000313" key="13">
    <source>
        <dbReference type="Proteomes" id="UP000252884"/>
    </source>
</evidence>
<evidence type="ECO:0000256" key="9">
    <source>
        <dbReference type="ARBA" id="ARBA00023136"/>
    </source>
</evidence>
<dbReference type="PANTHER" id="PTHR45436">
    <property type="entry name" value="SENSOR HISTIDINE KINASE YKOH"/>
    <property type="match status" value="1"/>
</dbReference>
<dbReference type="EC" id="2.7.13.3" evidence="3"/>
<dbReference type="SUPFAM" id="SSF55874">
    <property type="entry name" value="ATPase domain of HSP90 chaperone/DNA topoisomerase II/histidine kinase"/>
    <property type="match status" value="1"/>
</dbReference>
<dbReference type="AlphaFoldDB" id="A0A368Y6E6"/>
<dbReference type="GO" id="GO:0000155">
    <property type="term" value="F:phosphorelay sensor kinase activity"/>
    <property type="evidence" value="ECO:0007669"/>
    <property type="project" value="InterPro"/>
</dbReference>
<evidence type="ECO:0000256" key="6">
    <source>
        <dbReference type="ARBA" id="ARBA00022692"/>
    </source>
</evidence>
<evidence type="ECO:0000256" key="5">
    <source>
        <dbReference type="ARBA" id="ARBA00022679"/>
    </source>
</evidence>
<comment type="caution">
    <text evidence="12">The sequence shown here is derived from an EMBL/GenBank/DDBJ whole genome shotgun (WGS) entry which is preliminary data.</text>
</comment>
<evidence type="ECO:0000313" key="12">
    <source>
        <dbReference type="EMBL" id="RCW75853.1"/>
    </source>
</evidence>
<evidence type="ECO:0000256" key="2">
    <source>
        <dbReference type="ARBA" id="ARBA00004370"/>
    </source>
</evidence>
<keyword evidence="6 10" id="KW-0812">Transmembrane</keyword>
<name>A0A368Y6E6_9BURK</name>
<dbReference type="InterPro" id="IPR050428">
    <property type="entry name" value="TCS_sensor_his_kinase"/>
</dbReference>
<dbReference type="InterPro" id="IPR013727">
    <property type="entry name" value="2CSK_N"/>
</dbReference>
<dbReference type="RefSeq" id="WP_114465486.1">
    <property type="nucleotide sequence ID" value="NZ_QPJK01000001.1"/>
</dbReference>
<protein>
    <recommendedName>
        <fullName evidence="3">histidine kinase</fullName>
        <ecNumber evidence="3">2.7.13.3</ecNumber>
    </recommendedName>
</protein>
<feature type="domain" description="Histidine kinase" evidence="11">
    <location>
        <begin position="245"/>
        <end position="458"/>
    </location>
</feature>
<feature type="transmembrane region" description="Helical" evidence="10">
    <location>
        <begin position="160"/>
        <end position="184"/>
    </location>
</feature>
<dbReference type="Pfam" id="PF08521">
    <property type="entry name" value="2CSK_N"/>
    <property type="match status" value="1"/>
</dbReference>
<dbReference type="Gene3D" id="1.10.287.130">
    <property type="match status" value="1"/>
</dbReference>
<keyword evidence="7 12" id="KW-0418">Kinase</keyword>
<dbReference type="InterPro" id="IPR036890">
    <property type="entry name" value="HATPase_C_sf"/>
</dbReference>
<dbReference type="PROSITE" id="PS50109">
    <property type="entry name" value="HIS_KIN"/>
    <property type="match status" value="1"/>
</dbReference>
<dbReference type="SUPFAM" id="SSF47384">
    <property type="entry name" value="Homodimeric domain of signal transducing histidine kinase"/>
    <property type="match status" value="1"/>
</dbReference>
<organism evidence="12 13">
    <name type="scientific">Pseudorhodoferax soli</name>
    <dbReference type="NCBI Taxonomy" id="545864"/>
    <lineage>
        <taxon>Bacteria</taxon>
        <taxon>Pseudomonadati</taxon>
        <taxon>Pseudomonadota</taxon>
        <taxon>Betaproteobacteria</taxon>
        <taxon>Burkholderiales</taxon>
        <taxon>Comamonadaceae</taxon>
    </lineage>
</organism>
<gene>
    <name evidence="12" type="ORF">DES41_101456</name>
</gene>
<dbReference type="Pfam" id="PF02518">
    <property type="entry name" value="HATPase_c"/>
    <property type="match status" value="1"/>
</dbReference>
<dbReference type="InterPro" id="IPR005467">
    <property type="entry name" value="His_kinase_dom"/>
</dbReference>
<dbReference type="SMART" id="SM00388">
    <property type="entry name" value="HisKA"/>
    <property type="match status" value="1"/>
</dbReference>
<comment type="catalytic activity">
    <reaction evidence="1">
        <text>ATP + protein L-histidine = ADP + protein N-phospho-L-histidine.</text>
        <dbReference type="EC" id="2.7.13.3"/>
    </reaction>
</comment>
<dbReference type="Pfam" id="PF00512">
    <property type="entry name" value="HisKA"/>
    <property type="match status" value="1"/>
</dbReference>
<keyword evidence="8 10" id="KW-1133">Transmembrane helix</keyword>
<accession>A0A368Y6E6</accession>
<dbReference type="InterPro" id="IPR003661">
    <property type="entry name" value="HisK_dim/P_dom"/>
</dbReference>
<evidence type="ECO:0000256" key="1">
    <source>
        <dbReference type="ARBA" id="ARBA00000085"/>
    </source>
</evidence>
<dbReference type="PRINTS" id="PR00344">
    <property type="entry name" value="BCTRLSENSOR"/>
</dbReference>
<dbReference type="GO" id="GO:0005886">
    <property type="term" value="C:plasma membrane"/>
    <property type="evidence" value="ECO:0007669"/>
    <property type="project" value="TreeGrafter"/>
</dbReference>
<evidence type="ECO:0000256" key="3">
    <source>
        <dbReference type="ARBA" id="ARBA00012438"/>
    </source>
</evidence>
<keyword evidence="9 10" id="KW-0472">Membrane</keyword>
<dbReference type="CDD" id="cd00082">
    <property type="entry name" value="HisKA"/>
    <property type="match status" value="1"/>
</dbReference>
<reference evidence="12 13" key="1">
    <citation type="submission" date="2018-07" db="EMBL/GenBank/DDBJ databases">
        <title>Genomic Encyclopedia of Type Strains, Phase IV (KMG-IV): sequencing the most valuable type-strain genomes for metagenomic binning, comparative biology and taxonomic classification.</title>
        <authorList>
            <person name="Goeker M."/>
        </authorList>
    </citation>
    <scope>NUCLEOTIDE SEQUENCE [LARGE SCALE GENOMIC DNA]</scope>
    <source>
        <strain evidence="12 13">DSM 21634</strain>
    </source>
</reference>
<keyword evidence="13" id="KW-1185">Reference proteome</keyword>